<organism evidence="3 4">
    <name type="scientific">Salinivirga cyanobacteriivorans</name>
    <dbReference type="NCBI Taxonomy" id="1307839"/>
    <lineage>
        <taxon>Bacteria</taxon>
        <taxon>Pseudomonadati</taxon>
        <taxon>Bacteroidota</taxon>
        <taxon>Bacteroidia</taxon>
        <taxon>Bacteroidales</taxon>
        <taxon>Salinivirgaceae</taxon>
        <taxon>Salinivirga</taxon>
    </lineage>
</organism>
<evidence type="ECO:0000256" key="1">
    <source>
        <dbReference type="ARBA" id="ARBA00008918"/>
    </source>
</evidence>
<sequence length="135" mass="15308">MLKHESRVGKLNAPAATIYHTISDFSRLEHITPPDDKMKVVHADADSCKFAMGSNGEFGMRIIERKENDTVKITSDESVPFSFYLWIQLKEVAEADTRVRVTLHADLNPMLKMVAKKPLTQFVDQLVDKLEASFN</sequence>
<keyword evidence="4" id="KW-1185">Reference proteome</keyword>
<dbReference type="KEGG" id="blq:L21SP5_02524"/>
<evidence type="ECO:0000259" key="2">
    <source>
        <dbReference type="Pfam" id="PF03364"/>
    </source>
</evidence>
<dbReference type="STRING" id="1307839.L21SP5_02524"/>
<protein>
    <submittedName>
        <fullName evidence="3">Polyketide cyclase / dehydrase and lipid transport</fullName>
    </submittedName>
</protein>
<dbReference type="Proteomes" id="UP000064893">
    <property type="component" value="Chromosome"/>
</dbReference>
<dbReference type="Pfam" id="PF03364">
    <property type="entry name" value="Polyketide_cyc"/>
    <property type="match status" value="1"/>
</dbReference>
<dbReference type="InterPro" id="IPR005031">
    <property type="entry name" value="COQ10_START"/>
</dbReference>
<proteinExistence type="inferred from homology"/>
<comment type="similarity">
    <text evidence="1">Belongs to the ribosome association toxin RatA family.</text>
</comment>
<feature type="domain" description="Coenzyme Q-binding protein COQ10 START" evidence="2">
    <location>
        <begin position="12"/>
        <end position="130"/>
    </location>
</feature>
<dbReference type="InterPro" id="IPR023393">
    <property type="entry name" value="START-like_dom_sf"/>
</dbReference>
<dbReference type="CDD" id="cd07812">
    <property type="entry name" value="SRPBCC"/>
    <property type="match status" value="1"/>
</dbReference>
<name>A0A0S2I1I6_9BACT</name>
<dbReference type="EMBL" id="CP013118">
    <property type="protein sequence ID" value="ALO16148.1"/>
    <property type="molecule type" value="Genomic_DNA"/>
</dbReference>
<dbReference type="OrthoDB" id="1011799at2"/>
<dbReference type="Gene3D" id="3.30.530.20">
    <property type="match status" value="1"/>
</dbReference>
<evidence type="ECO:0000313" key="3">
    <source>
        <dbReference type="EMBL" id="ALO16148.1"/>
    </source>
</evidence>
<gene>
    <name evidence="3" type="ORF">L21SP5_02524</name>
</gene>
<reference evidence="3 4" key="1">
    <citation type="submission" date="2015-11" db="EMBL/GenBank/DDBJ databases">
        <title>Description and complete genome sequence of a novel strain predominating in hypersaline microbial mats and representing a new family of the Bacteriodetes phylum.</title>
        <authorList>
            <person name="Spring S."/>
            <person name="Bunk B."/>
            <person name="Sproer C."/>
            <person name="Klenk H.-P."/>
        </authorList>
    </citation>
    <scope>NUCLEOTIDE SEQUENCE [LARGE SCALE GENOMIC DNA]</scope>
    <source>
        <strain evidence="3 4">L21-Spi-D4</strain>
    </source>
</reference>
<accession>A0A0S2I1I6</accession>
<dbReference type="RefSeq" id="WP_057953545.1">
    <property type="nucleotide sequence ID" value="NZ_CP013118.1"/>
</dbReference>
<dbReference type="AlphaFoldDB" id="A0A0S2I1I6"/>
<evidence type="ECO:0000313" key="4">
    <source>
        <dbReference type="Proteomes" id="UP000064893"/>
    </source>
</evidence>
<dbReference type="SUPFAM" id="SSF55961">
    <property type="entry name" value="Bet v1-like"/>
    <property type="match status" value="1"/>
</dbReference>